<feature type="region of interest" description="Disordered" evidence="4">
    <location>
        <begin position="423"/>
        <end position="454"/>
    </location>
</feature>
<dbReference type="Gene3D" id="1.10.510.10">
    <property type="entry name" value="Transferase(Phosphotransferase) domain 1"/>
    <property type="match status" value="1"/>
</dbReference>
<feature type="compositionally biased region" description="Basic and acidic residues" evidence="4">
    <location>
        <begin position="423"/>
        <end position="434"/>
    </location>
</feature>
<dbReference type="InterPro" id="IPR011009">
    <property type="entry name" value="Kinase-like_dom_sf"/>
</dbReference>
<dbReference type="Pfam" id="PF07714">
    <property type="entry name" value="PK_Tyr_Ser-Thr"/>
    <property type="match status" value="1"/>
</dbReference>
<dbReference type="Gene3D" id="1.10.150.50">
    <property type="entry name" value="Transcription Factor, Ets-1"/>
    <property type="match status" value="1"/>
</dbReference>
<keyword evidence="3" id="KW-0175">Coiled coil</keyword>
<accession>A0A1S3J6K7</accession>
<keyword evidence="1" id="KW-0547">Nucleotide-binding</keyword>
<dbReference type="PANTHER" id="PTHR44329:SF298">
    <property type="entry name" value="MIXED LINEAGE KINASE DOMAIN-LIKE PROTEIN"/>
    <property type="match status" value="1"/>
</dbReference>
<dbReference type="PROSITE" id="PS50011">
    <property type="entry name" value="PROTEIN_KINASE_DOM"/>
    <property type="match status" value="1"/>
</dbReference>
<reference evidence="8" key="1">
    <citation type="submission" date="2025-08" db="UniProtKB">
        <authorList>
            <consortium name="RefSeq"/>
        </authorList>
    </citation>
    <scope>IDENTIFICATION</scope>
    <source>
        <tissue evidence="8">Gonads</tissue>
    </source>
</reference>
<dbReference type="Pfam" id="PF00536">
    <property type="entry name" value="SAM_1"/>
    <property type="match status" value="1"/>
</dbReference>
<feature type="domain" description="Protein kinase" evidence="5">
    <location>
        <begin position="610"/>
        <end position="867"/>
    </location>
</feature>
<dbReference type="GO" id="GO:0004674">
    <property type="term" value="F:protein serine/threonine kinase activity"/>
    <property type="evidence" value="ECO:0007669"/>
    <property type="project" value="TreeGrafter"/>
</dbReference>
<keyword evidence="8" id="KW-0808">Transferase</keyword>
<dbReference type="OrthoDB" id="339325at2759"/>
<dbReference type="PANTHER" id="PTHR44329">
    <property type="entry name" value="SERINE/THREONINE-PROTEIN KINASE TNNI3K-RELATED"/>
    <property type="match status" value="1"/>
</dbReference>
<feature type="region of interest" description="Disordered" evidence="4">
    <location>
        <begin position="469"/>
        <end position="489"/>
    </location>
</feature>
<dbReference type="InParanoid" id="A0A1S3J6K7"/>
<sequence length="894" mass="101695">MAFQRELDDMAKAKLGDLIARQKNVGGKSVTNDLKMNYELEEQTAENLTRKEQVAAMKSVILQKALEKTDGLNVYRGPVSAHNIHSEHSNQVIALTCDREVASWLRTLHLQNAEKYLKIFAEHEIDMQSLKLLRERDLRSMGITAVGATSKILFAIKELQGEDFKSPVYSTNNVSEMDFARDVAGVSRQDKRSQQRKRKGPSANIQNALQDQSCLNHGSKVADQSEAQRQQILMAARKNARDKLAARHVARMKGEVQEEEAARKEALVKWGSHQKNGQSVRQVLKEVSKNAELRKGSCLSKKPPAPDVQPKANDVNRQKMEKLKPARRKRSMPDTRNFLQVPKEADGSGGNRADNAELKAGAAQNKKCDRLRRASLQAEDMLIQLESKMGELQHRASMDMSVSEQTLDVLQQQLAQLQEHYKEKQQRIQQREQQKVNQEGQEDDESPGTRGQQLQHTSYDLQHALQYQQQQLKPSQYEENSQRQHEQVYQQKLKHSLGSELTYEPHCPPQQNQQLWAIPSDKLYQHGPETNAALRVTSNYLGQSADTVSINHPPALSERGLVIKQELLENMRKQKEKQREEIKYLEDQLSQMKYRDRVNHNEIPKGDILFDEADLLGEGTFCQVFRGTYRNSEVAVKRLQVPLAAQDRNYFTAEVNLLQELRHPRVVLLLGASTKTRLPLMVLEFMSQGSLHEYLHDSSRPPLNHVSYYQISRDVALGMNYLHRHKPVVLVLELNTTHILLGGNGRAKVSGFGFSKLKHDAQLAASTSAACNPAWMAPELLSNHDVTTKADVYSYGIVLWEMLTRQIPYDGLSMYQVLERVRSNQRPSLPPSCPESLSSLISKCWHQTPGKRPHFKDILDMLEDLSFPPEWKAVFQVASNTQELPQDSVRILTN</sequence>
<dbReference type="InterPro" id="IPR001660">
    <property type="entry name" value="SAM"/>
</dbReference>
<evidence type="ECO:0000256" key="1">
    <source>
        <dbReference type="ARBA" id="ARBA00022741"/>
    </source>
</evidence>
<feature type="coiled-coil region" evidence="3">
    <location>
        <begin position="561"/>
        <end position="595"/>
    </location>
</feature>
<dbReference type="InterPro" id="IPR001245">
    <property type="entry name" value="Ser-Thr/Tyr_kinase_cat_dom"/>
</dbReference>
<evidence type="ECO:0000259" key="6">
    <source>
        <dbReference type="PROSITE" id="PS50105"/>
    </source>
</evidence>
<dbReference type="CDD" id="cd13999">
    <property type="entry name" value="STKc_MAP3K-like"/>
    <property type="match status" value="1"/>
</dbReference>
<dbReference type="InterPro" id="IPR051681">
    <property type="entry name" value="Ser/Thr_Kinases-Pseudokinases"/>
</dbReference>
<dbReference type="InterPro" id="IPR000719">
    <property type="entry name" value="Prot_kinase_dom"/>
</dbReference>
<dbReference type="KEGG" id="lak:106170542"/>
<evidence type="ECO:0000313" key="7">
    <source>
        <dbReference type="Proteomes" id="UP000085678"/>
    </source>
</evidence>
<evidence type="ECO:0000256" key="2">
    <source>
        <dbReference type="ARBA" id="ARBA00022840"/>
    </source>
</evidence>
<feature type="region of interest" description="Disordered" evidence="4">
    <location>
        <begin position="294"/>
        <end position="365"/>
    </location>
</feature>
<dbReference type="SMART" id="SM00454">
    <property type="entry name" value="SAM"/>
    <property type="match status" value="1"/>
</dbReference>
<dbReference type="GeneID" id="106170542"/>
<feature type="compositionally biased region" description="Basic and acidic residues" evidence="4">
    <location>
        <begin position="314"/>
        <end position="324"/>
    </location>
</feature>
<dbReference type="PRINTS" id="PR00109">
    <property type="entry name" value="TYRKINASE"/>
</dbReference>
<evidence type="ECO:0000313" key="8">
    <source>
        <dbReference type="RefSeq" id="XP_013405886.2"/>
    </source>
</evidence>
<keyword evidence="8" id="KW-0418">Kinase</keyword>
<keyword evidence="2" id="KW-0067">ATP-binding</keyword>
<dbReference type="SUPFAM" id="SSF56112">
    <property type="entry name" value="Protein kinase-like (PK-like)"/>
    <property type="match status" value="1"/>
</dbReference>
<evidence type="ECO:0000256" key="3">
    <source>
        <dbReference type="SAM" id="Coils"/>
    </source>
</evidence>
<protein>
    <submittedName>
        <fullName evidence="8">Probable serine/threonine-protein kinase drkD</fullName>
    </submittedName>
</protein>
<dbReference type="STRING" id="7574.A0A1S3J6K7"/>
<name>A0A1S3J6K7_LINAN</name>
<dbReference type="InterPro" id="IPR013761">
    <property type="entry name" value="SAM/pointed_sf"/>
</dbReference>
<feature type="region of interest" description="Disordered" evidence="4">
    <location>
        <begin position="183"/>
        <end position="204"/>
    </location>
</feature>
<keyword evidence="7" id="KW-1185">Reference proteome</keyword>
<feature type="domain" description="SAM" evidence="6">
    <location>
        <begin position="96"/>
        <end position="162"/>
    </location>
</feature>
<dbReference type="Proteomes" id="UP000085678">
    <property type="component" value="Unplaced"/>
</dbReference>
<evidence type="ECO:0000259" key="5">
    <source>
        <dbReference type="PROSITE" id="PS50011"/>
    </source>
</evidence>
<proteinExistence type="predicted"/>
<gene>
    <name evidence="8" type="primary">LOC106170542</name>
</gene>
<dbReference type="AlphaFoldDB" id="A0A1S3J6K7"/>
<dbReference type="RefSeq" id="XP_013405886.2">
    <property type="nucleotide sequence ID" value="XM_013550432.2"/>
</dbReference>
<organism evidence="7 8">
    <name type="scientific">Lingula anatina</name>
    <name type="common">Brachiopod</name>
    <name type="synonym">Lingula unguis</name>
    <dbReference type="NCBI Taxonomy" id="7574"/>
    <lineage>
        <taxon>Eukaryota</taxon>
        <taxon>Metazoa</taxon>
        <taxon>Spiralia</taxon>
        <taxon>Lophotrochozoa</taxon>
        <taxon>Brachiopoda</taxon>
        <taxon>Linguliformea</taxon>
        <taxon>Lingulata</taxon>
        <taxon>Lingulida</taxon>
        <taxon>Linguloidea</taxon>
        <taxon>Lingulidae</taxon>
        <taxon>Lingula</taxon>
    </lineage>
</organism>
<dbReference type="PROSITE" id="PS50105">
    <property type="entry name" value="SAM_DOMAIN"/>
    <property type="match status" value="1"/>
</dbReference>
<dbReference type="SUPFAM" id="SSF47769">
    <property type="entry name" value="SAM/Pointed domain"/>
    <property type="match status" value="1"/>
</dbReference>
<evidence type="ECO:0000256" key="4">
    <source>
        <dbReference type="SAM" id="MobiDB-lite"/>
    </source>
</evidence>
<dbReference type="GO" id="GO:0005524">
    <property type="term" value="F:ATP binding"/>
    <property type="evidence" value="ECO:0007669"/>
    <property type="project" value="UniProtKB-KW"/>
</dbReference>